<dbReference type="STRING" id="1605367.AFM12_17200"/>
<sequence>MKHHCENHERCMEMIQAVLDGSATPEEMQHYKTEMNRCLPCIEGEELQKSIKHALNAKIEKKCCPEQTISQIKSKLSVASLLLLLLVAEIKLIDIYF</sequence>
<dbReference type="AlphaFoldDB" id="A0A0P7B9U3"/>
<evidence type="ECO:0000313" key="1">
    <source>
        <dbReference type="EMBL" id="KPM47095.1"/>
    </source>
</evidence>
<accession>A0A0P7B9U3</accession>
<gene>
    <name evidence="1" type="ORF">AFM12_17200</name>
</gene>
<evidence type="ECO:0000313" key="2">
    <source>
        <dbReference type="Proteomes" id="UP000050454"/>
    </source>
</evidence>
<protein>
    <recommendedName>
        <fullName evidence="3">Anti-sigma factor</fullName>
    </recommendedName>
</protein>
<comment type="caution">
    <text evidence="1">The sequence shown here is derived from an EMBL/GenBank/DDBJ whole genome shotgun (WGS) entry which is preliminary data.</text>
</comment>
<dbReference type="Proteomes" id="UP000050454">
    <property type="component" value="Unassembled WGS sequence"/>
</dbReference>
<reference evidence="1 2" key="1">
    <citation type="submission" date="2015-07" db="EMBL/GenBank/DDBJ databases">
        <title>The draft genome sequence of Leadbetterella sp. JN14-9.</title>
        <authorList>
            <person name="Liu Y."/>
            <person name="Du J."/>
            <person name="Shao Z."/>
        </authorList>
    </citation>
    <scope>NUCLEOTIDE SEQUENCE [LARGE SCALE GENOMIC DNA]</scope>
    <source>
        <strain evidence="1 2">JN14-9</strain>
    </source>
</reference>
<dbReference type="EMBL" id="LGTQ01000013">
    <property type="protein sequence ID" value="KPM47095.1"/>
    <property type="molecule type" value="Genomic_DNA"/>
</dbReference>
<dbReference type="OrthoDB" id="965693at2"/>
<proteinExistence type="predicted"/>
<evidence type="ECO:0008006" key="3">
    <source>
        <dbReference type="Google" id="ProtNLM"/>
    </source>
</evidence>
<name>A0A0P7B9U3_9BACT</name>
<keyword evidence="2" id="KW-1185">Reference proteome</keyword>
<organism evidence="1 2">
    <name type="scientific">Jiulongibacter sediminis</name>
    <dbReference type="NCBI Taxonomy" id="1605367"/>
    <lineage>
        <taxon>Bacteria</taxon>
        <taxon>Pseudomonadati</taxon>
        <taxon>Bacteroidota</taxon>
        <taxon>Cytophagia</taxon>
        <taxon>Cytophagales</taxon>
        <taxon>Leadbetterellaceae</taxon>
        <taxon>Jiulongibacter</taxon>
    </lineage>
</organism>